<feature type="region of interest" description="Disordered" evidence="5">
    <location>
        <begin position="1281"/>
        <end position="1340"/>
    </location>
</feature>
<dbReference type="SMART" id="SM00249">
    <property type="entry name" value="PHD"/>
    <property type="match status" value="1"/>
</dbReference>
<dbReference type="InterPro" id="IPR011011">
    <property type="entry name" value="Znf_FYVE_PHD"/>
</dbReference>
<keyword evidence="11" id="KW-1185">Reference proteome</keyword>
<evidence type="ECO:0000259" key="6">
    <source>
        <dbReference type="PROSITE" id="PS50103"/>
    </source>
</evidence>
<protein>
    <submittedName>
        <fullName evidence="10">GYF domain</fullName>
    </submittedName>
</protein>
<dbReference type="InterPro" id="IPR019835">
    <property type="entry name" value="SWIB_domain"/>
</dbReference>
<dbReference type="PROSITE" id="PS50829">
    <property type="entry name" value="GYF"/>
    <property type="match status" value="1"/>
</dbReference>
<organism evidence="10 11">
    <name type="scientific">Dillenia turbinata</name>
    <dbReference type="NCBI Taxonomy" id="194707"/>
    <lineage>
        <taxon>Eukaryota</taxon>
        <taxon>Viridiplantae</taxon>
        <taxon>Streptophyta</taxon>
        <taxon>Embryophyta</taxon>
        <taxon>Tracheophyta</taxon>
        <taxon>Spermatophyta</taxon>
        <taxon>Magnoliopsida</taxon>
        <taxon>eudicotyledons</taxon>
        <taxon>Gunneridae</taxon>
        <taxon>Pentapetalae</taxon>
        <taxon>Dilleniales</taxon>
        <taxon>Dilleniaceae</taxon>
        <taxon>Dillenia</taxon>
    </lineage>
</organism>
<proteinExistence type="predicted"/>
<dbReference type="PANTHER" id="PTHR46695">
    <property type="entry name" value="ZINC FINGER CCCH DOMAIN-CONTAINING PROTEIN 44-RELATED"/>
    <property type="match status" value="1"/>
</dbReference>
<dbReference type="Gene3D" id="3.30.1490.40">
    <property type="match status" value="1"/>
</dbReference>
<feature type="domain" description="DM2" evidence="9">
    <location>
        <begin position="337"/>
        <end position="420"/>
    </location>
</feature>
<name>A0AAN8Z2W0_9MAGN</name>
<feature type="region of interest" description="Disordered" evidence="5">
    <location>
        <begin position="1"/>
        <end position="35"/>
    </location>
</feature>
<feature type="domain" description="C3H1-type" evidence="6">
    <location>
        <begin position="1338"/>
        <end position="1363"/>
    </location>
</feature>
<feature type="compositionally biased region" description="Low complexity" evidence="5">
    <location>
        <begin position="287"/>
        <end position="300"/>
    </location>
</feature>
<dbReference type="SMART" id="SM00444">
    <property type="entry name" value="GYF"/>
    <property type="match status" value="1"/>
</dbReference>
<evidence type="ECO:0000256" key="4">
    <source>
        <dbReference type="PROSITE-ProRule" id="PRU00723"/>
    </source>
</evidence>
<feature type="zinc finger region" description="C3H1-type" evidence="4">
    <location>
        <begin position="1338"/>
        <end position="1363"/>
    </location>
</feature>
<evidence type="ECO:0000313" key="10">
    <source>
        <dbReference type="EMBL" id="KAK6924449.1"/>
    </source>
</evidence>
<feature type="region of interest" description="Disordered" evidence="5">
    <location>
        <begin position="893"/>
        <end position="940"/>
    </location>
</feature>
<dbReference type="InterPro" id="IPR001965">
    <property type="entry name" value="Znf_PHD"/>
</dbReference>
<dbReference type="CDD" id="cd00072">
    <property type="entry name" value="GYF"/>
    <property type="match status" value="1"/>
</dbReference>
<dbReference type="SUPFAM" id="SSF159042">
    <property type="entry name" value="Plus3-like"/>
    <property type="match status" value="1"/>
</dbReference>
<evidence type="ECO:0000259" key="8">
    <source>
        <dbReference type="PROSITE" id="PS51360"/>
    </source>
</evidence>
<dbReference type="SMART" id="SM00151">
    <property type="entry name" value="SWIB"/>
    <property type="match status" value="1"/>
</dbReference>
<dbReference type="PROSITE" id="PS50103">
    <property type="entry name" value="ZF_C3H1"/>
    <property type="match status" value="1"/>
</dbReference>
<dbReference type="GO" id="GO:0008270">
    <property type="term" value="F:zinc ion binding"/>
    <property type="evidence" value="ECO:0007669"/>
    <property type="project" value="UniProtKB-KW"/>
</dbReference>
<dbReference type="InterPro" id="IPR003121">
    <property type="entry name" value="SWIB_MDM2_domain"/>
</dbReference>
<evidence type="ECO:0000256" key="2">
    <source>
        <dbReference type="ARBA" id="ARBA00022771"/>
    </source>
</evidence>
<sequence length="1363" mass="150935">MEENSMVDGVKEMNDSQLVPPPPPPASNGDGGGVQPSVVVPVMVTGEMSGVKRKRGRPPRNMAGNLVTVVKRKREEEEEEDVCFICFDGGDLVLCDRKGCPKAYHPPCIKRDESFFRSKAKWNCVGFVACTPLPENKVPKSIPLGRADEVDRVWSKLPKSIAFGSWHICSVCQKASHYMCYTCTYSLCKGCVKVAEIYCVRGDKGFCTTCMRTIKLIEKIEPDNNEMVQVDFDDKSSWEYLFKVYWIYLKEKLSLSVNELIQAKNPWRGPGNVFCNGESSDKLYDANGGNNHSSDSSNNHMETTISKRRKPRKQQKLPKKVMFFGTDKRLGEERQLLPGETEWATKELLEFVAHMKNGDASILSQFDVQALLLDYIKRNNLRDPRRKSQIICDARLTKLFGKPRVGHFEMLKLLEYHFLAKEECQADNIIQGGVGNSVAFQFETDGKSDNSLMVGKDKRRKTRKKDDEARIQINPEEYAAIDVHNINLIYLRRNLMENLIDDSEKLPEKVVGSIVRIRITCADQNQDMYRLVQVVGIKKTVTPYKTGNKTTDFMLEILNLDKTEVITIDAISNQEFSEEECRRLRQSIKCGLVNRLTVLLDTPQEQQRRLNEIPEVHADPKMNPSYESEEEVEKLDSTRKEFVGQKIPRFGGKVGDLVSSQSTGSGQKNLAGSRIHDSLFHTGNDATAARTNGIMNQYPCNQHRDAHVSDLMEKPKDPVHTPDSRNCIWYDQAAVTSGSFSGEASESLGASTSVGIATSTSECETEKLWHYEDPSGKIQGPFSLVQLRKWSENGYFPPDLRIWKITEKQDNAVLLTDAMLQQPYKLPPILKNHLQVQEINVSSNMKESSWIGVWPGSNNKNWVASKEKSADCNIKCSEAIENSGNNKIMKLEESQSSSLTRLVDTDSKDRQTVEPSQGRDLLGGISNSSSQLPVNNLQPSLMSGNESVVYHENIGQLAESGNTDENHGNGKRFANTAGPLGQPTGENGTTIALTENVSSQGHDSCSSLVSVTVSSDTPEKNSEIDFPDLPSPVPRPVREDCADQATENKGTQPSQIPGQSSSPGQSGASPTSHPASNTSGWQAVLEEPDDSNFLGVGEESVTNLLKSLADAIDSLDSPLSYDLPETSKPDCFSSMEGMSPTPPVSGKSDVLSSTGDLQIPSHTVVIDEVRGVSPAEVNDPQKWSGVHSSTSPEEDSKVRPNIVVNHWEGDTNVQPQMPSSSGLDMTWSASFDAKDTGWCSAPLNANLGWEAPAQDNLHISLPSNFASTGDANVNWAASARSPNAWSNQPKHIGDRHPSQPHRDRAFQSESSGFGRDRPSWSRQSSFNGRGGNFPRPPPKGQRICKFHEGGYCRKGAFCDYLHP</sequence>
<dbReference type="SUPFAM" id="SSF55277">
    <property type="entry name" value="GYF domain"/>
    <property type="match status" value="1"/>
</dbReference>
<dbReference type="Pfam" id="PF03126">
    <property type="entry name" value="Plus-3"/>
    <property type="match status" value="1"/>
</dbReference>
<dbReference type="InterPro" id="IPR003169">
    <property type="entry name" value="GYF"/>
</dbReference>
<gene>
    <name evidence="10" type="ORF">RJ641_010649</name>
</gene>
<dbReference type="Pfam" id="PF02213">
    <property type="entry name" value="GYF"/>
    <property type="match status" value="1"/>
</dbReference>
<dbReference type="PROSITE" id="PS51360">
    <property type="entry name" value="PLUS3"/>
    <property type="match status" value="1"/>
</dbReference>
<dbReference type="InterPro" id="IPR036128">
    <property type="entry name" value="Plus3-like_sf"/>
</dbReference>
<dbReference type="CDD" id="cd15568">
    <property type="entry name" value="PHD5_NSD"/>
    <property type="match status" value="1"/>
</dbReference>
<evidence type="ECO:0000256" key="1">
    <source>
        <dbReference type="ARBA" id="ARBA00022723"/>
    </source>
</evidence>
<feature type="compositionally biased region" description="Basic residues" evidence="5">
    <location>
        <begin position="306"/>
        <end position="317"/>
    </location>
</feature>
<dbReference type="Pfam" id="PF02201">
    <property type="entry name" value="SWIB"/>
    <property type="match status" value="1"/>
</dbReference>
<feature type="domain" description="GYF" evidence="7">
    <location>
        <begin position="766"/>
        <end position="820"/>
    </location>
</feature>
<accession>A0AAN8Z2W0</accession>
<evidence type="ECO:0000259" key="9">
    <source>
        <dbReference type="PROSITE" id="PS51925"/>
    </source>
</evidence>
<evidence type="ECO:0000259" key="7">
    <source>
        <dbReference type="PROSITE" id="PS50829"/>
    </source>
</evidence>
<feature type="region of interest" description="Disordered" evidence="5">
    <location>
        <begin position="959"/>
        <end position="1079"/>
    </location>
</feature>
<dbReference type="InterPro" id="IPR013083">
    <property type="entry name" value="Znf_RING/FYVE/PHD"/>
</dbReference>
<feature type="compositionally biased region" description="Low complexity" evidence="5">
    <location>
        <begin position="1004"/>
        <end position="1015"/>
    </location>
</feature>
<keyword evidence="3 4" id="KW-0862">Zinc</keyword>
<dbReference type="SUPFAM" id="SSF47592">
    <property type="entry name" value="SWIB/MDM2 domain"/>
    <property type="match status" value="1"/>
</dbReference>
<feature type="compositionally biased region" description="Low complexity" evidence="5">
    <location>
        <begin position="1050"/>
        <end position="1072"/>
    </location>
</feature>
<feature type="region of interest" description="Disordered" evidence="5">
    <location>
        <begin position="285"/>
        <end position="317"/>
    </location>
</feature>
<dbReference type="CDD" id="cd10567">
    <property type="entry name" value="SWIB-MDM2_like"/>
    <property type="match status" value="1"/>
</dbReference>
<evidence type="ECO:0000256" key="3">
    <source>
        <dbReference type="ARBA" id="ARBA00022833"/>
    </source>
</evidence>
<dbReference type="Proteomes" id="UP001370490">
    <property type="component" value="Unassembled WGS sequence"/>
</dbReference>
<dbReference type="Gene3D" id="3.90.70.200">
    <property type="entry name" value="Plus-3 domain"/>
    <property type="match status" value="1"/>
</dbReference>
<feature type="region of interest" description="Disordered" evidence="5">
    <location>
        <begin position="1118"/>
        <end position="1153"/>
    </location>
</feature>
<dbReference type="Gene3D" id="1.10.245.10">
    <property type="entry name" value="SWIB/MDM2 domain"/>
    <property type="match status" value="1"/>
</dbReference>
<keyword evidence="1 4" id="KW-0479">Metal-binding</keyword>
<feature type="compositionally biased region" description="Basic and acidic residues" evidence="5">
    <location>
        <begin position="903"/>
        <end position="912"/>
    </location>
</feature>
<dbReference type="GO" id="GO:0003677">
    <property type="term" value="F:DNA binding"/>
    <property type="evidence" value="ECO:0007669"/>
    <property type="project" value="InterPro"/>
</dbReference>
<dbReference type="InterPro" id="IPR000571">
    <property type="entry name" value="Znf_CCCH"/>
</dbReference>
<dbReference type="InterPro" id="IPR004343">
    <property type="entry name" value="Plus-3_dom"/>
</dbReference>
<feature type="compositionally biased region" description="Polar residues" evidence="5">
    <location>
        <begin position="984"/>
        <end position="1003"/>
    </location>
</feature>
<feature type="compositionally biased region" description="Basic and acidic residues" evidence="5">
    <location>
        <begin position="1291"/>
        <end position="1306"/>
    </location>
</feature>
<evidence type="ECO:0000256" key="5">
    <source>
        <dbReference type="SAM" id="MobiDB-lite"/>
    </source>
</evidence>
<dbReference type="SMART" id="SM00719">
    <property type="entry name" value="Plus3"/>
    <property type="match status" value="1"/>
</dbReference>
<dbReference type="PROSITE" id="PS51925">
    <property type="entry name" value="SWIB_MDM2"/>
    <property type="match status" value="1"/>
</dbReference>
<dbReference type="PANTHER" id="PTHR46695:SF4">
    <property type="entry name" value="ZINC FINGER CCCH DOMAIN-CONTAINING PROTEIN 44"/>
    <property type="match status" value="1"/>
</dbReference>
<dbReference type="InterPro" id="IPR035445">
    <property type="entry name" value="GYF-like_dom_sf"/>
</dbReference>
<evidence type="ECO:0000313" key="11">
    <source>
        <dbReference type="Proteomes" id="UP001370490"/>
    </source>
</evidence>
<dbReference type="InterPro" id="IPR036885">
    <property type="entry name" value="SWIB_MDM2_dom_sf"/>
</dbReference>
<dbReference type="SUPFAM" id="SSF57903">
    <property type="entry name" value="FYVE/PHD zinc finger"/>
    <property type="match status" value="1"/>
</dbReference>
<feature type="region of interest" description="Disordered" evidence="5">
    <location>
        <begin position="1172"/>
        <end position="1197"/>
    </location>
</feature>
<reference evidence="10 11" key="1">
    <citation type="submission" date="2023-12" db="EMBL/GenBank/DDBJ databases">
        <title>A high-quality genome assembly for Dillenia turbinata (Dilleniales).</title>
        <authorList>
            <person name="Chanderbali A."/>
        </authorList>
    </citation>
    <scope>NUCLEOTIDE SEQUENCE [LARGE SCALE GENOMIC DNA]</scope>
    <source>
        <strain evidence="10">LSX21</strain>
        <tissue evidence="10">Leaf</tissue>
    </source>
</reference>
<dbReference type="Gene3D" id="3.30.40.10">
    <property type="entry name" value="Zinc/RING finger domain, C3HC4 (zinc finger)"/>
    <property type="match status" value="1"/>
</dbReference>
<keyword evidence="2 4" id="KW-0863">Zinc-finger</keyword>
<feature type="compositionally biased region" description="Polar residues" evidence="5">
    <location>
        <begin position="925"/>
        <end position="940"/>
    </location>
</feature>
<dbReference type="EMBL" id="JBAMMX010000017">
    <property type="protein sequence ID" value="KAK6924449.1"/>
    <property type="molecule type" value="Genomic_DNA"/>
</dbReference>
<comment type="caution">
    <text evidence="10">The sequence shown here is derived from an EMBL/GenBank/DDBJ whole genome shotgun (WGS) entry which is preliminary data.</text>
</comment>
<feature type="domain" description="Plus3" evidence="8">
    <location>
        <begin position="480"/>
        <end position="618"/>
    </location>
</feature>